<keyword evidence="2" id="KW-0812">Transmembrane</keyword>
<evidence type="ECO:0000313" key="4">
    <source>
        <dbReference type="Proteomes" id="UP001604277"/>
    </source>
</evidence>
<comment type="caution">
    <text evidence="3">The sequence shown here is derived from an EMBL/GenBank/DDBJ whole genome shotgun (WGS) entry which is preliminary data.</text>
</comment>
<evidence type="ECO:0000256" key="2">
    <source>
        <dbReference type="SAM" id="Phobius"/>
    </source>
</evidence>
<keyword evidence="4" id="KW-1185">Reference proteome</keyword>
<accession>A0ABD1TAG0</accession>
<sequence>MKELSMHTDFKKLKKEQNLFRFSINKYKTHIPAYGAKQATMNYGLIVAGPPESAAAESNFVVVLAALLYALISVVGLITVARCAWLRRGGAAGTSRFEGQTSANKGLKKKVL</sequence>
<evidence type="ECO:0000256" key="1">
    <source>
        <dbReference type="SAM" id="MobiDB-lite"/>
    </source>
</evidence>
<proteinExistence type="predicted"/>
<keyword evidence="2" id="KW-0472">Membrane</keyword>
<dbReference type="EMBL" id="JBFOLJ010000009">
    <property type="protein sequence ID" value="KAL2509727.1"/>
    <property type="molecule type" value="Genomic_DNA"/>
</dbReference>
<dbReference type="Proteomes" id="UP001604277">
    <property type="component" value="Unassembled WGS sequence"/>
</dbReference>
<protein>
    <submittedName>
        <fullName evidence="3">Zinc finger protein</fullName>
    </submittedName>
</protein>
<keyword evidence="2" id="KW-1133">Transmembrane helix</keyword>
<dbReference type="AlphaFoldDB" id="A0ABD1TAG0"/>
<feature type="transmembrane region" description="Helical" evidence="2">
    <location>
        <begin position="60"/>
        <end position="81"/>
    </location>
</feature>
<feature type="region of interest" description="Disordered" evidence="1">
    <location>
        <begin position="91"/>
        <end position="112"/>
    </location>
</feature>
<organism evidence="3 4">
    <name type="scientific">Forsythia ovata</name>
    <dbReference type="NCBI Taxonomy" id="205694"/>
    <lineage>
        <taxon>Eukaryota</taxon>
        <taxon>Viridiplantae</taxon>
        <taxon>Streptophyta</taxon>
        <taxon>Embryophyta</taxon>
        <taxon>Tracheophyta</taxon>
        <taxon>Spermatophyta</taxon>
        <taxon>Magnoliopsida</taxon>
        <taxon>eudicotyledons</taxon>
        <taxon>Gunneridae</taxon>
        <taxon>Pentapetalae</taxon>
        <taxon>asterids</taxon>
        <taxon>lamiids</taxon>
        <taxon>Lamiales</taxon>
        <taxon>Oleaceae</taxon>
        <taxon>Forsythieae</taxon>
        <taxon>Forsythia</taxon>
    </lineage>
</organism>
<gene>
    <name evidence="3" type="ORF">Fot_33374</name>
</gene>
<reference evidence="4" key="1">
    <citation type="submission" date="2024-07" db="EMBL/GenBank/DDBJ databases">
        <title>Two chromosome-level genome assemblies of Korean endemic species Abeliophyllum distichum and Forsythia ovata (Oleaceae).</title>
        <authorList>
            <person name="Jang H."/>
        </authorList>
    </citation>
    <scope>NUCLEOTIDE SEQUENCE [LARGE SCALE GENOMIC DNA]</scope>
</reference>
<evidence type="ECO:0000313" key="3">
    <source>
        <dbReference type="EMBL" id="KAL2509727.1"/>
    </source>
</evidence>
<name>A0ABD1TAG0_9LAMI</name>